<evidence type="ECO:0008006" key="3">
    <source>
        <dbReference type="Google" id="ProtNLM"/>
    </source>
</evidence>
<organism evidence="1 2">
    <name type="scientific">Microcystis aeruginosa NIES-2519</name>
    <dbReference type="NCBI Taxonomy" id="2303981"/>
    <lineage>
        <taxon>Bacteria</taxon>
        <taxon>Bacillati</taxon>
        <taxon>Cyanobacteriota</taxon>
        <taxon>Cyanophyceae</taxon>
        <taxon>Oscillatoriophycideae</taxon>
        <taxon>Chroococcales</taxon>
        <taxon>Microcystaceae</taxon>
        <taxon>Microcystis</taxon>
    </lineage>
</organism>
<comment type="caution">
    <text evidence="1">The sequence shown here is derived from an EMBL/GenBank/DDBJ whole genome shotgun (WGS) entry which is preliminary data.</text>
</comment>
<evidence type="ECO:0000313" key="2">
    <source>
        <dbReference type="Proteomes" id="UP000323569"/>
    </source>
</evidence>
<evidence type="ECO:0000313" key="1">
    <source>
        <dbReference type="EMBL" id="GCA71327.1"/>
    </source>
</evidence>
<name>A0A5A5RDR8_MICAE</name>
<reference evidence="1 2" key="1">
    <citation type="submission" date="2018-09" db="EMBL/GenBank/DDBJ databases">
        <title>Evolutionary history of phycoerythrin pigmentation in the water bloom-forming cyanobacterium Microcystis aeruginosa.</title>
        <authorList>
            <person name="Tanabe Y."/>
            <person name="Tanabe Y."/>
            <person name="Yamaguchi H."/>
        </authorList>
    </citation>
    <scope>NUCLEOTIDE SEQUENCE [LARGE SCALE GENOMIC DNA]</scope>
    <source>
        <strain evidence="1 2">NIES-2519</strain>
    </source>
</reference>
<dbReference type="EMBL" id="BHVO01000051">
    <property type="protein sequence ID" value="GCA71327.1"/>
    <property type="molecule type" value="Genomic_DNA"/>
</dbReference>
<dbReference type="AlphaFoldDB" id="A0A5A5RDR8"/>
<sequence>MGCQTEIASTIIEQGADYVLALKANQGNLYEDVTQLFNSTSVSHADEALLLS</sequence>
<gene>
    <name evidence="1" type="ORF">MiYa_02866</name>
</gene>
<dbReference type="Proteomes" id="UP000323569">
    <property type="component" value="Unassembled WGS sequence"/>
</dbReference>
<proteinExistence type="predicted"/>
<protein>
    <recommendedName>
        <fullName evidence="3">Transposase IS4-like domain-containing protein</fullName>
    </recommendedName>
</protein>
<accession>A0A5A5RDR8</accession>